<keyword evidence="9" id="KW-0645">Protease</keyword>
<dbReference type="PANTHER" id="PTHR31845">
    <property type="entry name" value="FINGER DOMAIN PROTEIN, PUTATIVE-RELATED"/>
    <property type="match status" value="1"/>
</dbReference>
<dbReference type="CDD" id="cd00067">
    <property type="entry name" value="GAL4"/>
    <property type="match status" value="1"/>
</dbReference>
<dbReference type="RefSeq" id="XP_031876336.1">
    <property type="nucleotide sequence ID" value="XM_032027274.1"/>
</dbReference>
<comment type="subcellular location">
    <subcellularLocation>
        <location evidence="1">Nucleus</location>
    </subcellularLocation>
</comment>
<feature type="domain" description="Zn(2)-C6 fungal-type" evidence="8">
    <location>
        <begin position="22"/>
        <end position="54"/>
    </location>
</feature>
<evidence type="ECO:0000256" key="6">
    <source>
        <dbReference type="ARBA" id="ARBA00023242"/>
    </source>
</evidence>
<dbReference type="InterPro" id="IPR051089">
    <property type="entry name" value="prtT"/>
</dbReference>
<dbReference type="GO" id="GO:0008233">
    <property type="term" value="F:peptidase activity"/>
    <property type="evidence" value="ECO:0007669"/>
    <property type="project" value="UniProtKB-KW"/>
</dbReference>
<evidence type="ECO:0000256" key="2">
    <source>
        <dbReference type="ARBA" id="ARBA00022723"/>
    </source>
</evidence>
<dbReference type="Proteomes" id="UP000011096">
    <property type="component" value="Unassembled WGS sequence"/>
</dbReference>
<evidence type="ECO:0000259" key="8">
    <source>
        <dbReference type="PROSITE" id="PS50048"/>
    </source>
</evidence>
<evidence type="ECO:0000256" key="5">
    <source>
        <dbReference type="ARBA" id="ARBA00023163"/>
    </source>
</evidence>
<evidence type="ECO:0000313" key="10">
    <source>
        <dbReference type="Proteomes" id="UP000011096"/>
    </source>
</evidence>
<dbReference type="OrthoDB" id="4060227at2759"/>
<dbReference type="GO" id="GO:0000976">
    <property type="term" value="F:transcription cis-regulatory region binding"/>
    <property type="evidence" value="ECO:0007669"/>
    <property type="project" value="TreeGrafter"/>
</dbReference>
<dbReference type="GO" id="GO:0008270">
    <property type="term" value="F:zinc ion binding"/>
    <property type="evidence" value="ECO:0007669"/>
    <property type="project" value="InterPro"/>
</dbReference>
<accession>A0A7J6J1A6</accession>
<evidence type="ECO:0000256" key="3">
    <source>
        <dbReference type="ARBA" id="ARBA00023015"/>
    </source>
</evidence>
<keyword evidence="3" id="KW-0805">Transcription regulation</keyword>
<feature type="compositionally biased region" description="Polar residues" evidence="7">
    <location>
        <begin position="167"/>
        <end position="178"/>
    </location>
</feature>
<sequence>MNSSSESARKPLRRMPQSRNKACIPCQKQKVRCRASDDGTPCQRCQKRGIQCHFSKIPQYWKPSGNEALQMTVAEDLETLRDAINNILANRKQSTLGPLKTRPVFPQTERSPSPSASVASDQLSQSGGHLTGDSLSMRTQDRASVEPLTQIPIKSLYEITRLESLRSRQVSPSSTNKRTPAGVNGPRDLVTEGKINLVDAKRLVQKFLDQTDHYLYGVTTIYQDLDGIRNASPLLFTAICTVSALHEPQGESLYRACSLELRKLVTNFVFAPQVSMGDFQGLRIASFWLSDMAWSVSGLAIRRAMEFQLGKAFDFVIGATTIQKVSPHRFQLGSREEAQECLRVWYLYYICDRHLSILYGRPSSFGDQISVNKWETYLNAVAENSTDVRLASQIEMILILDKVTGIFGTNVEVCIPGHFHSQLQGFNRQLDQWIMAWTGRYRPHERIGNFPLKALTLHYHFAKLFVSSHVYRGRSSHGGGEPVPPEYSDMAQVAVSSASAIVELIINDVDIRAAFVGMPHYCHTMIAYACSFLLKLATSQHDKSLNAEETFGAIRKVADFCQNAQCTSYHLVHWMGAGLRDLAAKCENALSNESTGPKARIGVQAEGMLLQDDMSMQQAHEELETSLGMSIEPGNAWDAARGDASFQWGMGPIDASLGNMSSGFINPTFDPNMGSEGPDAGWESLLPTFDLEHMGFGLL</sequence>
<dbReference type="CDD" id="cd12148">
    <property type="entry name" value="fungal_TF_MHR"/>
    <property type="match status" value="1"/>
</dbReference>
<keyword evidence="10" id="KW-1185">Reference proteome</keyword>
<protein>
    <submittedName>
        <fullName evidence="9">Transcriptional activator of proteases prtT</fullName>
    </submittedName>
</protein>
<keyword evidence="4" id="KW-0238">DNA-binding</keyword>
<keyword evidence="5" id="KW-0804">Transcription</keyword>
<dbReference type="Gene3D" id="4.10.240.10">
    <property type="entry name" value="Zn(2)-C6 fungal-type DNA-binding domain"/>
    <property type="match status" value="1"/>
</dbReference>
<keyword evidence="2" id="KW-0479">Metal-binding</keyword>
<name>A0A7J6J1A6_COLFN</name>
<dbReference type="InterPro" id="IPR007219">
    <property type="entry name" value="XnlR_reg_dom"/>
</dbReference>
<feature type="region of interest" description="Disordered" evidence="7">
    <location>
        <begin position="167"/>
        <end position="186"/>
    </location>
</feature>
<feature type="region of interest" description="Disordered" evidence="7">
    <location>
        <begin position="94"/>
        <end position="143"/>
    </location>
</feature>
<evidence type="ECO:0000313" key="9">
    <source>
        <dbReference type="EMBL" id="KAF4483018.1"/>
    </source>
</evidence>
<comment type="caution">
    <text evidence="9">The sequence shown here is derived from an EMBL/GenBank/DDBJ whole genome shotgun (WGS) entry which is preliminary data.</text>
</comment>
<dbReference type="AlphaFoldDB" id="A0A7J6J1A6"/>
<dbReference type="EMBL" id="ANPB02000005">
    <property type="protein sequence ID" value="KAF4483018.1"/>
    <property type="molecule type" value="Genomic_DNA"/>
</dbReference>
<dbReference type="SUPFAM" id="SSF57701">
    <property type="entry name" value="Zn2/Cys6 DNA-binding domain"/>
    <property type="match status" value="1"/>
</dbReference>
<dbReference type="InterPro" id="IPR001138">
    <property type="entry name" value="Zn2Cys6_DnaBD"/>
</dbReference>
<dbReference type="GO" id="GO:0005634">
    <property type="term" value="C:nucleus"/>
    <property type="evidence" value="ECO:0007669"/>
    <property type="project" value="UniProtKB-SubCell"/>
</dbReference>
<dbReference type="GO" id="GO:0000981">
    <property type="term" value="F:DNA-binding transcription factor activity, RNA polymerase II-specific"/>
    <property type="evidence" value="ECO:0007669"/>
    <property type="project" value="InterPro"/>
</dbReference>
<evidence type="ECO:0000256" key="7">
    <source>
        <dbReference type="SAM" id="MobiDB-lite"/>
    </source>
</evidence>
<dbReference type="GO" id="GO:0006351">
    <property type="term" value="P:DNA-templated transcription"/>
    <property type="evidence" value="ECO:0007669"/>
    <property type="project" value="InterPro"/>
</dbReference>
<dbReference type="GeneID" id="43611404"/>
<dbReference type="PANTHER" id="PTHR31845:SF17">
    <property type="entry name" value="ZN(II)2CYS6 TRANSCRIPTION FACTOR (EUROFUNG)"/>
    <property type="match status" value="1"/>
</dbReference>
<feature type="compositionally biased region" description="Polar residues" evidence="7">
    <location>
        <begin position="108"/>
        <end position="138"/>
    </location>
</feature>
<dbReference type="InterPro" id="IPR036864">
    <property type="entry name" value="Zn2-C6_fun-type_DNA-bd_sf"/>
</dbReference>
<keyword evidence="6" id="KW-0539">Nucleus</keyword>
<reference evidence="9 10" key="2">
    <citation type="submission" date="2020-04" db="EMBL/GenBank/DDBJ databases">
        <title>Genome sequencing and assembly of multiple isolates from the Colletotrichum gloeosporioides species complex.</title>
        <authorList>
            <person name="Gan P."/>
            <person name="Shirasu K."/>
        </authorList>
    </citation>
    <scope>NUCLEOTIDE SEQUENCE [LARGE SCALE GENOMIC DNA]</scope>
    <source>
        <strain evidence="9 10">Nara gc5</strain>
    </source>
</reference>
<dbReference type="GO" id="GO:0006508">
    <property type="term" value="P:proteolysis"/>
    <property type="evidence" value="ECO:0007669"/>
    <property type="project" value="UniProtKB-KW"/>
</dbReference>
<organism evidence="9 10">
    <name type="scientific">Colletotrichum fructicola (strain Nara gc5)</name>
    <name type="common">Anthracnose fungus</name>
    <name type="synonym">Colletotrichum gloeosporioides (strain Nara gc5)</name>
    <dbReference type="NCBI Taxonomy" id="1213859"/>
    <lineage>
        <taxon>Eukaryota</taxon>
        <taxon>Fungi</taxon>
        <taxon>Dikarya</taxon>
        <taxon>Ascomycota</taxon>
        <taxon>Pezizomycotina</taxon>
        <taxon>Sordariomycetes</taxon>
        <taxon>Hypocreomycetidae</taxon>
        <taxon>Glomerellales</taxon>
        <taxon>Glomerellaceae</taxon>
        <taxon>Colletotrichum</taxon>
        <taxon>Colletotrichum gloeosporioides species complex</taxon>
    </lineage>
</organism>
<dbReference type="PROSITE" id="PS50048">
    <property type="entry name" value="ZN2_CY6_FUNGAL_2"/>
    <property type="match status" value="1"/>
</dbReference>
<dbReference type="InParanoid" id="A0A7J6J1A6"/>
<dbReference type="Pfam" id="PF00172">
    <property type="entry name" value="Zn_clus"/>
    <property type="match status" value="1"/>
</dbReference>
<evidence type="ECO:0000256" key="1">
    <source>
        <dbReference type="ARBA" id="ARBA00004123"/>
    </source>
</evidence>
<dbReference type="SMART" id="SM00906">
    <property type="entry name" value="Fungal_trans"/>
    <property type="match status" value="1"/>
</dbReference>
<evidence type="ECO:0000256" key="4">
    <source>
        <dbReference type="ARBA" id="ARBA00023125"/>
    </source>
</evidence>
<gene>
    <name evidence="9" type="primary">prtT-0</name>
    <name evidence="9" type="ORF">CGGC5_v009229</name>
</gene>
<proteinExistence type="predicted"/>
<dbReference type="SMART" id="SM00066">
    <property type="entry name" value="GAL4"/>
    <property type="match status" value="1"/>
</dbReference>
<reference evidence="9 10" key="1">
    <citation type="submission" date="2012-08" db="EMBL/GenBank/DDBJ databases">
        <authorList>
            <person name="Gan P.H.P."/>
            <person name="Ikeda K."/>
            <person name="Irieda H."/>
            <person name="Narusaka M."/>
            <person name="O'Connell R.J."/>
            <person name="Narusaka Y."/>
            <person name="Takano Y."/>
            <person name="Kubo Y."/>
            <person name="Shirasu K."/>
        </authorList>
    </citation>
    <scope>NUCLEOTIDE SEQUENCE [LARGE SCALE GENOMIC DNA]</scope>
    <source>
        <strain evidence="9 10">Nara gc5</strain>
    </source>
</reference>
<keyword evidence="9" id="KW-0378">Hydrolase</keyword>